<accession>A0A6J7W9C7</accession>
<proteinExistence type="predicted"/>
<sequence>MIMKKNNKNLDKKLKEFLCEIGEEEIWIADGFSDAFIGVCNIGSNNVAVYSTAMIVLQLMDEGMTYEEAEEHLHFNIMGVNIGEKTPVYIDLIPSDYWKNN</sequence>
<reference evidence="1" key="1">
    <citation type="submission" date="2020-05" db="EMBL/GenBank/DDBJ databases">
        <authorList>
            <person name="Chiriac C."/>
            <person name="Salcher M."/>
            <person name="Ghai R."/>
            <person name="Kavagutti S V."/>
        </authorList>
    </citation>
    <scope>NUCLEOTIDE SEQUENCE</scope>
</reference>
<gene>
    <name evidence="1" type="ORF">UFOVP157_53</name>
</gene>
<protein>
    <submittedName>
        <fullName evidence="1">Uncharacterized protein</fullName>
    </submittedName>
</protein>
<evidence type="ECO:0000313" key="1">
    <source>
        <dbReference type="EMBL" id="CAB5178920.1"/>
    </source>
</evidence>
<organism evidence="1">
    <name type="scientific">uncultured Caudovirales phage</name>
    <dbReference type="NCBI Taxonomy" id="2100421"/>
    <lineage>
        <taxon>Viruses</taxon>
        <taxon>Duplodnaviria</taxon>
        <taxon>Heunggongvirae</taxon>
        <taxon>Uroviricota</taxon>
        <taxon>Caudoviricetes</taxon>
        <taxon>Peduoviridae</taxon>
        <taxon>Maltschvirus</taxon>
        <taxon>Maltschvirus maltsch</taxon>
    </lineage>
</organism>
<name>A0A6J7W9C7_9CAUD</name>
<dbReference type="EMBL" id="LR798206">
    <property type="protein sequence ID" value="CAB5178920.1"/>
    <property type="molecule type" value="Genomic_DNA"/>
</dbReference>